<evidence type="ECO:0008006" key="6">
    <source>
        <dbReference type="Google" id="ProtNLM"/>
    </source>
</evidence>
<dbReference type="EMBL" id="JACJQH010000012">
    <property type="protein sequence ID" value="MBD2195787.1"/>
    <property type="molecule type" value="Genomic_DNA"/>
</dbReference>
<reference evidence="4 5" key="1">
    <citation type="journal article" date="2020" name="ISME J.">
        <title>Comparative genomics reveals insights into cyanobacterial evolution and habitat adaptation.</title>
        <authorList>
            <person name="Chen M.Y."/>
            <person name="Teng W.K."/>
            <person name="Zhao L."/>
            <person name="Hu C.X."/>
            <person name="Zhou Y.K."/>
            <person name="Han B.P."/>
            <person name="Song L.R."/>
            <person name="Shu W.S."/>
        </authorList>
    </citation>
    <scope>NUCLEOTIDE SEQUENCE [LARGE SCALE GENOMIC DNA]</scope>
    <source>
        <strain evidence="4 5">FACHB-288</strain>
    </source>
</reference>
<dbReference type="Pfam" id="PF02543">
    <property type="entry name" value="Carbam_trans_N"/>
    <property type="match status" value="2"/>
</dbReference>
<accession>A0ABR8AAJ4</accession>
<dbReference type="RefSeq" id="WP_190540277.1">
    <property type="nucleotide sequence ID" value="NZ_CAWPNO010000024.1"/>
</dbReference>
<dbReference type="Pfam" id="PF16861">
    <property type="entry name" value="Carbam_trans_C"/>
    <property type="match status" value="1"/>
</dbReference>
<sequence length="669" mass="73369">MSLTQSTKEDSQIIVGISCSHDASACVFINGRIEVAVQLERLTRIKHDGRPYLSTRQAVDYCLDAVGISADDVNLFAFNIQNLLPGQVGLGFPLADEEFDLFDPLGPKSVYVSHHLAHAFAAFYCSPFDSATVMVIDGSGGTVIGADDLILDGMELAYYIERPVPVPRPPYHAESVYEFNKHSYRLVSRNVARSFHPMCGSSSLGETYAAVSQYIFGDWQEGGKLMGLAPYGKAALFSPSLLTRDDTGRLQFGVSWKVGLCKANSRQTPIVYSNLAARIQRDLEIALVERARQAINSTGNRQLAYSGGVALNSVANQKILEQSGVEAFYIMPASNDAGICIGAAAAAHYFSSGCTKGALLEHDFLGRSYSPAEISVAINAYCTRLDVASADFVEVAKRLVAGQVVGWFYGGSEFGPRALGHRSILASPFERETWRHLNHAIKYREEFRPYAPLVLAEAAETYFQMGSDPESPYMLRVVKVRDEWRNRLQAVTHEDGTARVQTVDRKRTPDLHTLLTVFAQITGVPVLVNTSMNVRGEPIVETPEQAIIMLLSTKMDALVLGDQLLCPLSITKQRFETMHFTLGPQVHLQASGNSSKLSFFLICQAQGSQAVEISQSLFKLLADADGHQPLHLLLNQHGLVGQARMDAISRFQELVQQRLVLIVSDAAKS</sequence>
<evidence type="ECO:0000313" key="4">
    <source>
        <dbReference type="EMBL" id="MBD2195787.1"/>
    </source>
</evidence>
<dbReference type="PANTHER" id="PTHR34847">
    <property type="entry name" value="NODULATION PROTEIN U"/>
    <property type="match status" value="1"/>
</dbReference>
<evidence type="ECO:0000259" key="2">
    <source>
        <dbReference type="Pfam" id="PF02543"/>
    </source>
</evidence>
<comment type="similarity">
    <text evidence="1">Belongs to the NodU/CmcH family.</text>
</comment>
<gene>
    <name evidence="4" type="ORF">H6G24_09825</name>
</gene>
<feature type="domain" description="Carbamoyltransferase" evidence="2">
    <location>
        <begin position="111"/>
        <end position="344"/>
    </location>
</feature>
<protein>
    <recommendedName>
        <fullName evidence="6">Carbamoyltransferase</fullName>
    </recommendedName>
</protein>
<dbReference type="SUPFAM" id="SSF53067">
    <property type="entry name" value="Actin-like ATPase domain"/>
    <property type="match status" value="1"/>
</dbReference>
<dbReference type="InterPro" id="IPR038152">
    <property type="entry name" value="Carbam_trans_C_sf"/>
</dbReference>
<evidence type="ECO:0000259" key="3">
    <source>
        <dbReference type="Pfam" id="PF16861"/>
    </source>
</evidence>
<dbReference type="Gene3D" id="3.30.420.40">
    <property type="match status" value="1"/>
</dbReference>
<keyword evidence="5" id="KW-1185">Reference proteome</keyword>
<organism evidence="4 5">
    <name type="scientific">Calothrix parietina FACHB-288</name>
    <dbReference type="NCBI Taxonomy" id="2692896"/>
    <lineage>
        <taxon>Bacteria</taxon>
        <taxon>Bacillati</taxon>
        <taxon>Cyanobacteriota</taxon>
        <taxon>Cyanophyceae</taxon>
        <taxon>Nostocales</taxon>
        <taxon>Calotrichaceae</taxon>
        <taxon>Calothrix</taxon>
    </lineage>
</organism>
<dbReference type="InterPro" id="IPR043129">
    <property type="entry name" value="ATPase_NBD"/>
</dbReference>
<dbReference type="CDD" id="cd24098">
    <property type="entry name" value="ASKHA_NBD_TobZ_N"/>
    <property type="match status" value="1"/>
</dbReference>
<dbReference type="PANTHER" id="PTHR34847:SF1">
    <property type="entry name" value="NODULATION PROTEIN U"/>
    <property type="match status" value="1"/>
</dbReference>
<dbReference type="InterPro" id="IPR031730">
    <property type="entry name" value="Carbam_trans_C"/>
</dbReference>
<dbReference type="Proteomes" id="UP000658514">
    <property type="component" value="Unassembled WGS sequence"/>
</dbReference>
<dbReference type="Gene3D" id="3.90.870.20">
    <property type="entry name" value="Carbamoyltransferase, C-terminal domain"/>
    <property type="match status" value="1"/>
</dbReference>
<evidence type="ECO:0000256" key="1">
    <source>
        <dbReference type="ARBA" id="ARBA00006129"/>
    </source>
</evidence>
<feature type="domain" description="Carbamoyltransferase C-terminal" evidence="3">
    <location>
        <begin position="396"/>
        <end position="565"/>
    </location>
</feature>
<dbReference type="InterPro" id="IPR003696">
    <property type="entry name" value="Carbtransf_dom"/>
</dbReference>
<proteinExistence type="inferred from homology"/>
<evidence type="ECO:0000313" key="5">
    <source>
        <dbReference type="Proteomes" id="UP000658514"/>
    </source>
</evidence>
<feature type="domain" description="Carbamoyltransferase" evidence="2">
    <location>
        <begin position="14"/>
        <end position="79"/>
    </location>
</feature>
<dbReference type="InterPro" id="IPR051338">
    <property type="entry name" value="NodU/CmcH_Carbamoyltrnsfr"/>
</dbReference>
<comment type="caution">
    <text evidence="4">The sequence shown here is derived from an EMBL/GenBank/DDBJ whole genome shotgun (WGS) entry which is preliminary data.</text>
</comment>
<name>A0ABR8AAJ4_9CYAN</name>